<evidence type="ECO:0000313" key="2">
    <source>
        <dbReference type="EMBL" id="CAB4552897.1"/>
    </source>
</evidence>
<reference evidence="2" key="1">
    <citation type="submission" date="2020-05" db="EMBL/GenBank/DDBJ databases">
        <authorList>
            <person name="Chiriac C."/>
            <person name="Salcher M."/>
            <person name="Ghai R."/>
            <person name="Kavagutti S V."/>
        </authorList>
    </citation>
    <scope>NUCLEOTIDE SEQUENCE</scope>
</reference>
<keyword evidence="1" id="KW-0812">Transmembrane</keyword>
<protein>
    <submittedName>
        <fullName evidence="2">Unannotated protein</fullName>
    </submittedName>
</protein>
<feature type="transmembrane region" description="Helical" evidence="1">
    <location>
        <begin position="35"/>
        <end position="57"/>
    </location>
</feature>
<keyword evidence="1" id="KW-0472">Membrane</keyword>
<dbReference type="AlphaFoldDB" id="A0A6J6CNN5"/>
<organism evidence="2">
    <name type="scientific">freshwater metagenome</name>
    <dbReference type="NCBI Taxonomy" id="449393"/>
    <lineage>
        <taxon>unclassified sequences</taxon>
        <taxon>metagenomes</taxon>
        <taxon>ecological metagenomes</taxon>
    </lineage>
</organism>
<sequence>MPKKITASTFLILSAVAASFVGVLVYFGIRKVDVALIAAGVTFIISLVGIATLALMVPEQKNDPDKPVLR</sequence>
<name>A0A6J6CNN5_9ZZZZ</name>
<dbReference type="EMBL" id="CAEZTB010000032">
    <property type="protein sequence ID" value="CAB4552897.1"/>
    <property type="molecule type" value="Genomic_DNA"/>
</dbReference>
<feature type="transmembrane region" description="Helical" evidence="1">
    <location>
        <begin position="7"/>
        <end position="29"/>
    </location>
</feature>
<accession>A0A6J6CNN5</accession>
<keyword evidence="1" id="KW-1133">Transmembrane helix</keyword>
<proteinExistence type="predicted"/>
<gene>
    <name evidence="2" type="ORF">UFOPK1581_00297</name>
</gene>
<evidence type="ECO:0000256" key="1">
    <source>
        <dbReference type="SAM" id="Phobius"/>
    </source>
</evidence>